<proteinExistence type="inferred from homology"/>
<evidence type="ECO:0000313" key="7">
    <source>
        <dbReference type="Proteomes" id="UP000236497"/>
    </source>
</evidence>
<comment type="similarity">
    <text evidence="2">Belongs to the FliS family.</text>
</comment>
<keyword evidence="4" id="KW-1005">Bacterial flagellum biogenesis</keyword>
<evidence type="ECO:0000256" key="1">
    <source>
        <dbReference type="ARBA" id="ARBA00004514"/>
    </source>
</evidence>
<dbReference type="GO" id="GO:0005829">
    <property type="term" value="C:cytosol"/>
    <property type="evidence" value="ECO:0007669"/>
    <property type="project" value="UniProtKB-SubCell"/>
</dbReference>
<evidence type="ECO:0000313" key="6">
    <source>
        <dbReference type="EMBL" id="CRZ35734.1"/>
    </source>
</evidence>
<protein>
    <recommendedName>
        <fullName evidence="8">Flagellar protein FliS</fullName>
    </recommendedName>
</protein>
<dbReference type="OrthoDB" id="1767099at2"/>
<dbReference type="GO" id="GO:0071973">
    <property type="term" value="P:bacterial-type flagellum-dependent cell motility"/>
    <property type="evidence" value="ECO:0007669"/>
    <property type="project" value="TreeGrafter"/>
</dbReference>
<evidence type="ECO:0000256" key="5">
    <source>
        <dbReference type="ARBA" id="ARBA00023186"/>
    </source>
</evidence>
<dbReference type="Gene3D" id="1.20.120.340">
    <property type="entry name" value="Flagellar protein FliS"/>
    <property type="match status" value="1"/>
</dbReference>
<evidence type="ECO:0000256" key="3">
    <source>
        <dbReference type="ARBA" id="ARBA00022490"/>
    </source>
</evidence>
<evidence type="ECO:0000256" key="2">
    <source>
        <dbReference type="ARBA" id="ARBA00008787"/>
    </source>
</evidence>
<keyword evidence="3" id="KW-0963">Cytoplasm</keyword>
<dbReference type="AlphaFoldDB" id="A0A0H5SJQ0"/>
<comment type="subcellular location">
    <subcellularLocation>
        <location evidence="1">Cytoplasm</location>
        <location evidence="1">Cytosol</location>
    </subcellularLocation>
</comment>
<accession>A0A0H5SJQ0</accession>
<reference evidence="6 7" key="1">
    <citation type="submission" date="2015-06" db="EMBL/GenBank/DDBJ databases">
        <authorList>
            <person name="Wibberg Daniel"/>
        </authorList>
    </citation>
    <scope>NUCLEOTIDE SEQUENCE [LARGE SCALE GENOMIC DNA]</scope>
    <source>
        <strain evidence="6 7">T3/55T</strain>
    </source>
</reference>
<keyword evidence="5" id="KW-0143">Chaperone</keyword>
<dbReference type="GO" id="GO:0044780">
    <property type="term" value="P:bacterial-type flagellum assembly"/>
    <property type="evidence" value="ECO:0007669"/>
    <property type="project" value="InterPro"/>
</dbReference>
<dbReference type="InterPro" id="IPR003713">
    <property type="entry name" value="FliS"/>
</dbReference>
<sequence length="159" mass="18085">MDKEAIRAFTARITQASRSELVVILYEITLAKIEEAIKAFNENNPDIYEKELKGAQKCVSELMACLDFRYKISYNLMSLYIYVSKQIISALMKRDPITLQYAKSVMQKLLTGFEEVSKNDNSGPLMKNTQQLYAGLTYGKGTLNETYINPNNKSRGFIA</sequence>
<organism evidence="6 7">
    <name type="scientific">Herbinix hemicellulosilytica</name>
    <dbReference type="NCBI Taxonomy" id="1564487"/>
    <lineage>
        <taxon>Bacteria</taxon>
        <taxon>Bacillati</taxon>
        <taxon>Bacillota</taxon>
        <taxon>Clostridia</taxon>
        <taxon>Lachnospirales</taxon>
        <taxon>Lachnospiraceae</taxon>
        <taxon>Herbinix</taxon>
    </lineage>
</organism>
<keyword evidence="7" id="KW-1185">Reference proteome</keyword>
<evidence type="ECO:0000256" key="4">
    <source>
        <dbReference type="ARBA" id="ARBA00022795"/>
    </source>
</evidence>
<dbReference type="CDD" id="cd16098">
    <property type="entry name" value="FliS"/>
    <property type="match status" value="1"/>
</dbReference>
<gene>
    <name evidence="6" type="ORF">HHT355_2551</name>
</gene>
<dbReference type="SUPFAM" id="SSF101116">
    <property type="entry name" value="Flagellar export chaperone FliS"/>
    <property type="match status" value="1"/>
</dbReference>
<dbReference type="PANTHER" id="PTHR34773:SF1">
    <property type="entry name" value="FLAGELLAR SECRETION CHAPERONE FLIS"/>
    <property type="match status" value="1"/>
</dbReference>
<dbReference type="EMBL" id="CVTD020000028">
    <property type="protein sequence ID" value="CRZ35734.1"/>
    <property type="molecule type" value="Genomic_DNA"/>
</dbReference>
<dbReference type="Proteomes" id="UP000236497">
    <property type="component" value="Unassembled WGS sequence"/>
</dbReference>
<name>A0A0H5SJQ0_HERHM</name>
<evidence type="ECO:0008006" key="8">
    <source>
        <dbReference type="Google" id="ProtNLM"/>
    </source>
</evidence>
<dbReference type="Pfam" id="PF02561">
    <property type="entry name" value="FliS"/>
    <property type="match status" value="1"/>
</dbReference>
<dbReference type="InterPro" id="IPR036584">
    <property type="entry name" value="FliS_sf"/>
</dbReference>
<dbReference type="PANTHER" id="PTHR34773">
    <property type="entry name" value="FLAGELLAR SECRETION CHAPERONE FLIS"/>
    <property type="match status" value="1"/>
</dbReference>
<dbReference type="RefSeq" id="WP_103203808.1">
    <property type="nucleotide sequence ID" value="NZ_CVTD020000028.1"/>
</dbReference>